<organism evidence="8 9">
    <name type="scientific">Mytilus galloprovincialis</name>
    <name type="common">Mediterranean mussel</name>
    <dbReference type="NCBI Taxonomy" id="29158"/>
    <lineage>
        <taxon>Eukaryota</taxon>
        <taxon>Metazoa</taxon>
        <taxon>Spiralia</taxon>
        <taxon>Lophotrochozoa</taxon>
        <taxon>Mollusca</taxon>
        <taxon>Bivalvia</taxon>
        <taxon>Autobranchia</taxon>
        <taxon>Pteriomorphia</taxon>
        <taxon>Mytilida</taxon>
        <taxon>Mytiloidea</taxon>
        <taxon>Mytilidae</taxon>
        <taxon>Mytilinae</taxon>
        <taxon>Mytilus</taxon>
    </lineage>
</organism>
<feature type="compositionally biased region" description="Polar residues" evidence="6">
    <location>
        <begin position="244"/>
        <end position="254"/>
    </location>
</feature>
<dbReference type="GO" id="GO:0003677">
    <property type="term" value="F:DNA binding"/>
    <property type="evidence" value="ECO:0007669"/>
    <property type="project" value="UniProtKB-UniRule"/>
</dbReference>
<dbReference type="SUPFAM" id="SSF57716">
    <property type="entry name" value="Glucocorticoid receptor-like (DNA-binding domain)"/>
    <property type="match status" value="1"/>
</dbReference>
<dbReference type="EMBL" id="UYJE01000817">
    <property type="protein sequence ID" value="VDH96800.1"/>
    <property type="molecule type" value="Genomic_DNA"/>
</dbReference>
<gene>
    <name evidence="8" type="ORF">MGAL_10B042348</name>
</gene>
<name>A0A8B6BYP3_MYTGA</name>
<feature type="compositionally biased region" description="Basic and acidic residues" evidence="6">
    <location>
        <begin position="140"/>
        <end position="152"/>
    </location>
</feature>
<dbReference type="PANTHER" id="PTHR31751">
    <property type="entry name" value="SI:CH211-108C17.2-RELATED-RELATED"/>
    <property type="match status" value="1"/>
</dbReference>
<evidence type="ECO:0000256" key="6">
    <source>
        <dbReference type="SAM" id="MobiDB-lite"/>
    </source>
</evidence>
<dbReference type="OrthoDB" id="10021186at2759"/>
<keyword evidence="1" id="KW-0479">Metal-binding</keyword>
<feature type="region of interest" description="Disordered" evidence="6">
    <location>
        <begin position="204"/>
        <end position="254"/>
    </location>
</feature>
<feature type="domain" description="THAP-type" evidence="7">
    <location>
        <begin position="1"/>
        <end position="90"/>
    </location>
</feature>
<keyword evidence="3" id="KW-0862">Zinc</keyword>
<proteinExistence type="predicted"/>
<evidence type="ECO:0000256" key="3">
    <source>
        <dbReference type="ARBA" id="ARBA00022833"/>
    </source>
</evidence>
<evidence type="ECO:0000259" key="7">
    <source>
        <dbReference type="PROSITE" id="PS50950"/>
    </source>
</evidence>
<dbReference type="SMART" id="SM00980">
    <property type="entry name" value="THAP"/>
    <property type="match status" value="1"/>
</dbReference>
<dbReference type="AlphaFoldDB" id="A0A8B6BYP3"/>
<dbReference type="PANTHER" id="PTHR31751:SF42">
    <property type="entry name" value="PROTEIN CBG10204"/>
    <property type="match status" value="1"/>
</dbReference>
<feature type="region of interest" description="Disordered" evidence="6">
    <location>
        <begin position="140"/>
        <end position="160"/>
    </location>
</feature>
<keyword evidence="2 5" id="KW-0863">Zinc-finger</keyword>
<comment type="caution">
    <text evidence="8">The sequence shown here is derived from an EMBL/GenBank/DDBJ whole genome shotgun (WGS) entry which is preliminary data.</text>
</comment>
<evidence type="ECO:0000256" key="5">
    <source>
        <dbReference type="PROSITE-ProRule" id="PRU00309"/>
    </source>
</evidence>
<evidence type="ECO:0000313" key="9">
    <source>
        <dbReference type="Proteomes" id="UP000596742"/>
    </source>
</evidence>
<dbReference type="GO" id="GO:0008270">
    <property type="term" value="F:zinc ion binding"/>
    <property type="evidence" value="ECO:0007669"/>
    <property type="project" value="UniProtKB-KW"/>
</dbReference>
<evidence type="ECO:0000256" key="4">
    <source>
        <dbReference type="ARBA" id="ARBA00023125"/>
    </source>
</evidence>
<dbReference type="PROSITE" id="PS50950">
    <property type="entry name" value="ZF_THAP"/>
    <property type="match status" value="1"/>
</dbReference>
<keyword evidence="4 5" id="KW-0238">DNA-binding</keyword>
<dbReference type="Proteomes" id="UP000596742">
    <property type="component" value="Unassembled WGS sequence"/>
</dbReference>
<keyword evidence="9" id="KW-1185">Reference proteome</keyword>
<dbReference type="Pfam" id="PF05485">
    <property type="entry name" value="THAP"/>
    <property type="match status" value="1"/>
</dbReference>
<accession>A0A8B6BYP3</accession>
<evidence type="ECO:0000313" key="8">
    <source>
        <dbReference type="EMBL" id="VDH96800.1"/>
    </source>
</evidence>
<evidence type="ECO:0000256" key="2">
    <source>
        <dbReference type="ARBA" id="ARBA00022771"/>
    </source>
</evidence>
<reference evidence="8" key="1">
    <citation type="submission" date="2018-11" db="EMBL/GenBank/DDBJ databases">
        <authorList>
            <person name="Alioto T."/>
            <person name="Alioto T."/>
        </authorList>
    </citation>
    <scope>NUCLEOTIDE SEQUENCE</scope>
</reference>
<dbReference type="InterPro" id="IPR006612">
    <property type="entry name" value="THAP_Znf"/>
</dbReference>
<protein>
    <recommendedName>
        <fullName evidence="7">THAP-type domain-containing protein</fullName>
    </recommendedName>
</protein>
<evidence type="ECO:0000256" key="1">
    <source>
        <dbReference type="ARBA" id="ARBA00022723"/>
    </source>
</evidence>
<sequence>MSCQVYGCSVRQGYGKSLHRFPDPTKKKELYQAWLCNLNLTSNSFIFSKHKLSVEDHFEKSCFETDLMGRLLGFTNRRPRLRSDAVPTVFACNQDTREDSNLQTRKRVLNQIPVPLDNVAKEDKWNSALTECKENNIPKKKIRQGEKAEQENIGRPSKPLMVDVSVQTLTPSQLQTDLDIGTSMTNNSYLQMPVIPAQPLDTAFISSPKKDQDTSDASTPSPPPSPDKTDSDCSYVPSDESHDSNQSTSPDSQHITTEPKIIAFESCLRALFSRVVCTECGEPISSDESTILYNGTAMKVKFLCMRGHQSSWESQPLVNSKPAGNLMVATAIILSGETFSRISHFADILSLKFIGQTQYYSIQKDIAIPAIDHYYSLQREVVLQQLQGKQLVLGGDGRCDSPGYSAKYCTYTFMDTLTGVIPDFSLVQVNETTSSTKMELIGFQRSLSNIEDANLAVDVVVTDRHVQIRKAMATDHSDKNHQFDVWHLSKSVKKKILAIKPKKLLTEVKPWIPSICNHVWWCSREAKGNPDKLEETWTSLLYHISNRHTFPGKLVTKCGHPPLSADAIRKKKWLPKDSPAYEALEKVITNKLILRDIRHLDRFCHTGSLETYHSMMLKYCPKRLEFDYPSMVARTQLAVVDNNVNIGRKQKTGANGMLSFTTRCPKSTGRWTARKVYEKKEYDFKTDILHSAIKNQQEGTKKKTLHQLKSLTLPRNISKDPTPCKEDLVDSHRSRFF</sequence>